<dbReference type="eggNOG" id="COG3735">
    <property type="taxonomic scope" value="Bacteria"/>
</dbReference>
<keyword evidence="8" id="KW-0378">Hydrolase</keyword>
<keyword evidence="11" id="KW-0472">Membrane</keyword>
<evidence type="ECO:0000256" key="13">
    <source>
        <dbReference type="SAM" id="SignalP"/>
    </source>
</evidence>
<dbReference type="Pfam" id="PF01963">
    <property type="entry name" value="TraB_PrgY_gumN"/>
    <property type="match status" value="1"/>
</dbReference>
<feature type="chain" id="PRO_5003685311" description="GumN protein" evidence="13">
    <location>
        <begin position="27"/>
        <end position="347"/>
    </location>
</feature>
<protein>
    <recommendedName>
        <fullName evidence="16">GumN protein</fullName>
    </recommendedName>
</protein>
<dbReference type="InterPro" id="IPR040230">
    <property type="entry name" value="TIKI1/2-like"/>
</dbReference>
<dbReference type="GO" id="GO:0030178">
    <property type="term" value="P:negative regulation of Wnt signaling pathway"/>
    <property type="evidence" value="ECO:0007669"/>
    <property type="project" value="InterPro"/>
</dbReference>
<evidence type="ECO:0000313" key="14">
    <source>
        <dbReference type="EMBL" id="AFM03633.1"/>
    </source>
</evidence>
<keyword evidence="5" id="KW-0812">Transmembrane</keyword>
<keyword evidence="10" id="KW-0482">Metalloprotease</keyword>
<evidence type="ECO:0000313" key="15">
    <source>
        <dbReference type="Proteomes" id="UP000006054"/>
    </source>
</evidence>
<dbReference type="InterPro" id="IPR002816">
    <property type="entry name" value="TraB/PrgY/GumN_fam"/>
</dbReference>
<evidence type="ECO:0000256" key="3">
    <source>
        <dbReference type="ARBA" id="ARBA00004479"/>
    </source>
</evidence>
<evidence type="ECO:0000256" key="2">
    <source>
        <dbReference type="ARBA" id="ARBA00001941"/>
    </source>
</evidence>
<evidence type="ECO:0000256" key="5">
    <source>
        <dbReference type="ARBA" id="ARBA00022692"/>
    </source>
</evidence>
<dbReference type="PANTHER" id="PTHR31120:SF6">
    <property type="entry name" value="METALLOPROTEASE TIKI HOMOLOG"/>
    <property type="match status" value="1"/>
</dbReference>
<dbReference type="OrthoDB" id="9798714at2"/>
<dbReference type="AlphaFoldDB" id="I4AI48"/>
<evidence type="ECO:0000256" key="12">
    <source>
        <dbReference type="ARBA" id="ARBA00023180"/>
    </source>
</evidence>
<dbReference type="KEGG" id="fli:Fleli_1196"/>
<evidence type="ECO:0008006" key="16">
    <source>
        <dbReference type="Google" id="ProtNLM"/>
    </source>
</evidence>
<keyword evidence="12" id="KW-0325">Glycoprotein</keyword>
<sequence length="347" mass="39657" precursor="true">MFNYSSYFIGLVFSALFIFTSTSAKAQLLWEISGNNIKQKSYLFGTVHVGDERVIDYASNIYPYMDNSQTVAGELDLNFMTSITAFAYIMSPKDSTLSKLLTKEEYQEIKPYLSENIGSLAPFLDMVRPVFIMAMLQEKEQEKLAESLHDENAEAEKYPALDMYLQNRARENEQNVIGLETVKEQMTALSSTPIDKQARELYDYIIQKNKTKEQIQDSTKVEIDVVSIEESDTTLVELKNSANPMETLILLYLSENIELLHEQISNEFEEESYQSLIVRRNIVMVQRMEEQMKKGLSKENKKSKKNIIFAAVGAGHLGGKEGMINLLKDAGYTLTPIFFNDKNKIEK</sequence>
<evidence type="ECO:0000256" key="7">
    <source>
        <dbReference type="ARBA" id="ARBA00022729"/>
    </source>
</evidence>
<evidence type="ECO:0000256" key="6">
    <source>
        <dbReference type="ARBA" id="ARBA00022723"/>
    </source>
</evidence>
<comment type="subcellular location">
    <subcellularLocation>
        <location evidence="3">Membrane</location>
        <topology evidence="3">Single-pass type I membrane protein</topology>
    </subcellularLocation>
</comment>
<name>I4AI48_BERLS</name>
<dbReference type="GO" id="GO:0016020">
    <property type="term" value="C:membrane"/>
    <property type="evidence" value="ECO:0007669"/>
    <property type="project" value="UniProtKB-SubCell"/>
</dbReference>
<dbReference type="EMBL" id="CP003345">
    <property type="protein sequence ID" value="AFM03633.1"/>
    <property type="molecule type" value="Genomic_DNA"/>
</dbReference>
<keyword evidence="7 13" id="KW-0732">Signal</keyword>
<accession>I4AI48</accession>
<dbReference type="HOGENOM" id="CLU_057525_1_0_10"/>
<keyword evidence="15" id="KW-1185">Reference proteome</keyword>
<feature type="signal peptide" evidence="13">
    <location>
        <begin position="1"/>
        <end position="26"/>
    </location>
</feature>
<dbReference type="GO" id="GO:0046872">
    <property type="term" value="F:metal ion binding"/>
    <property type="evidence" value="ECO:0007669"/>
    <property type="project" value="UniProtKB-KW"/>
</dbReference>
<evidence type="ECO:0000256" key="4">
    <source>
        <dbReference type="ARBA" id="ARBA00022670"/>
    </source>
</evidence>
<organism evidence="14 15">
    <name type="scientific">Bernardetia litoralis (strain ATCC 23117 / DSM 6794 / NBRC 15988 / NCIMB 1366 / Fx l1 / Sio-4)</name>
    <name type="common">Flexibacter litoralis</name>
    <dbReference type="NCBI Taxonomy" id="880071"/>
    <lineage>
        <taxon>Bacteria</taxon>
        <taxon>Pseudomonadati</taxon>
        <taxon>Bacteroidota</taxon>
        <taxon>Cytophagia</taxon>
        <taxon>Cytophagales</taxon>
        <taxon>Bernardetiaceae</taxon>
        <taxon>Bernardetia</taxon>
    </lineage>
</organism>
<evidence type="ECO:0000256" key="1">
    <source>
        <dbReference type="ARBA" id="ARBA00001936"/>
    </source>
</evidence>
<reference evidence="15" key="1">
    <citation type="submission" date="2012-06" db="EMBL/GenBank/DDBJ databases">
        <title>The complete genome of Flexibacter litoralis DSM 6794.</title>
        <authorList>
            <person name="Lucas S."/>
            <person name="Copeland A."/>
            <person name="Lapidus A."/>
            <person name="Glavina del Rio T."/>
            <person name="Dalin E."/>
            <person name="Tice H."/>
            <person name="Bruce D."/>
            <person name="Goodwin L."/>
            <person name="Pitluck S."/>
            <person name="Peters L."/>
            <person name="Ovchinnikova G."/>
            <person name="Lu M."/>
            <person name="Kyrpides N."/>
            <person name="Mavromatis K."/>
            <person name="Ivanova N."/>
            <person name="Brettin T."/>
            <person name="Detter J.C."/>
            <person name="Han C."/>
            <person name="Larimer F."/>
            <person name="Land M."/>
            <person name="Hauser L."/>
            <person name="Markowitz V."/>
            <person name="Cheng J.-F."/>
            <person name="Hugenholtz P."/>
            <person name="Woyke T."/>
            <person name="Wu D."/>
            <person name="Spring S."/>
            <person name="Lang E."/>
            <person name="Kopitz M."/>
            <person name="Brambilla E."/>
            <person name="Klenk H.-P."/>
            <person name="Eisen J.A."/>
        </authorList>
    </citation>
    <scope>NUCLEOTIDE SEQUENCE [LARGE SCALE GENOMIC DNA]</scope>
    <source>
        <strain evidence="15">ATCC 23117 / DSM 6794 / NBRC 15988 / NCIMB 1366 / Sio-4</strain>
    </source>
</reference>
<evidence type="ECO:0000256" key="9">
    <source>
        <dbReference type="ARBA" id="ARBA00022989"/>
    </source>
</evidence>
<comment type="cofactor">
    <cofactor evidence="1">
        <name>Mn(2+)</name>
        <dbReference type="ChEBI" id="CHEBI:29035"/>
    </cofactor>
</comment>
<comment type="cofactor">
    <cofactor evidence="2">
        <name>Co(2+)</name>
        <dbReference type="ChEBI" id="CHEBI:48828"/>
    </cofactor>
</comment>
<dbReference type="PANTHER" id="PTHR31120">
    <property type="entry name" value="METALLOPROTEASE TIKI"/>
    <property type="match status" value="1"/>
</dbReference>
<dbReference type="CDD" id="cd14789">
    <property type="entry name" value="Tiki"/>
    <property type="match status" value="1"/>
</dbReference>
<dbReference type="Proteomes" id="UP000006054">
    <property type="component" value="Chromosome"/>
</dbReference>
<dbReference type="STRING" id="880071.Fleli_1196"/>
<keyword evidence="4" id="KW-0645">Protease</keyword>
<dbReference type="GO" id="GO:0006508">
    <property type="term" value="P:proteolysis"/>
    <property type="evidence" value="ECO:0007669"/>
    <property type="project" value="UniProtKB-KW"/>
</dbReference>
<evidence type="ECO:0000256" key="11">
    <source>
        <dbReference type="ARBA" id="ARBA00023136"/>
    </source>
</evidence>
<evidence type="ECO:0000256" key="10">
    <source>
        <dbReference type="ARBA" id="ARBA00023049"/>
    </source>
</evidence>
<keyword evidence="9" id="KW-1133">Transmembrane helix</keyword>
<proteinExistence type="predicted"/>
<dbReference type="GO" id="GO:0004222">
    <property type="term" value="F:metalloendopeptidase activity"/>
    <property type="evidence" value="ECO:0007669"/>
    <property type="project" value="TreeGrafter"/>
</dbReference>
<dbReference type="RefSeq" id="WP_014797090.1">
    <property type="nucleotide sequence ID" value="NC_018018.1"/>
</dbReference>
<keyword evidence="6" id="KW-0479">Metal-binding</keyword>
<evidence type="ECO:0000256" key="8">
    <source>
        <dbReference type="ARBA" id="ARBA00022801"/>
    </source>
</evidence>
<gene>
    <name evidence="14" type="ordered locus">Fleli_1196</name>
</gene>